<dbReference type="InterPro" id="IPR036188">
    <property type="entry name" value="FAD/NAD-bd_sf"/>
</dbReference>
<gene>
    <name evidence="2" type="ORF">ABOD76_13730</name>
</gene>
<proteinExistence type="predicted"/>
<dbReference type="GO" id="GO:0016491">
    <property type="term" value="F:oxidoreductase activity"/>
    <property type="evidence" value="ECO:0007669"/>
    <property type="project" value="UniProtKB-KW"/>
</dbReference>
<dbReference type="RefSeq" id="WP_350242534.1">
    <property type="nucleotide sequence ID" value="NZ_CP158299.1"/>
</dbReference>
<keyword evidence="1" id="KW-0560">Oxidoreductase</keyword>
<organism evidence="2">
    <name type="scientific">Deinococcus sonorensis KR-87</name>
    <dbReference type="NCBI Taxonomy" id="694439"/>
    <lineage>
        <taxon>Bacteria</taxon>
        <taxon>Thermotogati</taxon>
        <taxon>Deinococcota</taxon>
        <taxon>Deinococci</taxon>
        <taxon>Deinococcales</taxon>
        <taxon>Deinococcaceae</taxon>
        <taxon>Deinococcus</taxon>
    </lineage>
</organism>
<sequence>MAGGRGQRGAAGVPAGAGALLNASVGILGGGIAGLALAALLAERGAHVTVYERDQLGGKLRRVQVGDLSMDTGPSLFTFPGVWRALLQRLNELDPLDLRPLPGGLGLHHTPYGAVPLPVPTSHPLWPHWQRYVQEVGPLRPHLQTLLTTPPHLTSRAFLQASAVLGRLTAPHLTAAGWLAARHFPPALHHALQVHALNAGLSPQDAPALYALLPALIAGDVWRPAGGMRALLDTLVDFCVRRGVQLRPGTPVERLSQLPPHDLLVSALDPARLARLRGRTVQRSPLTVSGVAIYAALPEASTLPATSVITPQSYRTFRAAMRVPALPPDTLALVHADGRRLALLLTAPPTGERYTLAHPWVQAQVQRVERTLGVPGLLASAQATAVLTPQFYAQGGAPGGAIYGQALAPWRGGPFHPQPYRLEARLWQVGAGVHPGGGLPAVLGGALMVDRLLAERHG</sequence>
<dbReference type="KEGG" id="dsc:ABOD76_13730"/>
<dbReference type="PANTHER" id="PTHR43734:SF7">
    <property type="entry name" value="4,4'-DIAPONEUROSPORENE OXYGENASE"/>
    <property type="match status" value="1"/>
</dbReference>
<dbReference type="EMBL" id="CP158299">
    <property type="protein sequence ID" value="XBV84497.1"/>
    <property type="molecule type" value="Genomic_DNA"/>
</dbReference>
<dbReference type="AlphaFoldDB" id="A0AAU7U7D4"/>
<evidence type="ECO:0000313" key="2">
    <source>
        <dbReference type="EMBL" id="XBV84497.1"/>
    </source>
</evidence>
<dbReference type="SUPFAM" id="SSF51905">
    <property type="entry name" value="FAD/NAD(P)-binding domain"/>
    <property type="match status" value="1"/>
</dbReference>
<dbReference type="Pfam" id="PF13450">
    <property type="entry name" value="NAD_binding_8"/>
    <property type="match status" value="1"/>
</dbReference>
<dbReference type="PANTHER" id="PTHR43734">
    <property type="entry name" value="PHYTOENE DESATURASE"/>
    <property type="match status" value="1"/>
</dbReference>
<name>A0AAU7U7D4_9DEIO</name>
<dbReference type="Gene3D" id="3.50.50.60">
    <property type="entry name" value="FAD/NAD(P)-binding domain"/>
    <property type="match status" value="1"/>
</dbReference>
<accession>A0AAU7U7D4</accession>
<reference evidence="2" key="1">
    <citation type="submission" date="2024-06" db="EMBL/GenBank/DDBJ databases">
        <title>Draft Genome Sequence of Deinococcus sonorensis Type Strain KR-87, a Biofilm Producing Representative of the Genus Deinococcus.</title>
        <authorList>
            <person name="Boren L.S."/>
            <person name="Grosso R.A."/>
            <person name="Hugenberg-Cox A.N."/>
            <person name="Hill J.T.E."/>
            <person name="Albert C.M."/>
            <person name="Tuohy J.M."/>
        </authorList>
    </citation>
    <scope>NUCLEOTIDE SEQUENCE</scope>
    <source>
        <strain evidence="2">KR-87</strain>
    </source>
</reference>
<protein>
    <submittedName>
        <fullName evidence="2">NAD(P)/FAD-dependent oxidoreductase</fullName>
    </submittedName>
</protein>
<evidence type="ECO:0000256" key="1">
    <source>
        <dbReference type="ARBA" id="ARBA00023002"/>
    </source>
</evidence>